<proteinExistence type="predicted"/>
<evidence type="ECO:0000313" key="2">
    <source>
        <dbReference type="Proteomes" id="UP000316921"/>
    </source>
</evidence>
<organism evidence="1 2">
    <name type="scientific">Engelhardtia mirabilis</name>
    <dbReference type="NCBI Taxonomy" id="2528011"/>
    <lineage>
        <taxon>Bacteria</taxon>
        <taxon>Pseudomonadati</taxon>
        <taxon>Planctomycetota</taxon>
        <taxon>Planctomycetia</taxon>
        <taxon>Planctomycetia incertae sedis</taxon>
        <taxon>Engelhardtia</taxon>
    </lineage>
</organism>
<name>A0A518BQF9_9BACT</name>
<sequence length="334" mass="37073">MRNRSIWPPLSMLGRSTASRPAPLDPTACAPSRVLRGALLAGLCLALALGGLAGCKTGQKIGWGTPTAPKVLREVRGRGFDYGPLPERDGEETTANFERRLERHYYARYERLLAELDSATEPQAAAAALASLERHRDRVLYDLLTEVDDAYFQFEKQLVVGPGVSNLIWDWVDLGLDATAAAMTPVATKSILSTIATGVEGARLSVDKNIWRQQVYELINQTMRAARQEVLNEIQVRLAADRASPGFDYPLEEVVRDVGRYYYAGSVTTALARMVERAGDDYQREQEIGFALRDPGRADGPVVVERTEPEQTQTLESLRTVLRRLDSLDARLER</sequence>
<keyword evidence="2" id="KW-1185">Reference proteome</keyword>
<dbReference type="AlphaFoldDB" id="A0A518BQF9"/>
<dbReference type="KEGG" id="pbap:Pla133_43250"/>
<evidence type="ECO:0000313" key="1">
    <source>
        <dbReference type="EMBL" id="QDU69208.1"/>
    </source>
</evidence>
<dbReference type="RefSeq" id="WP_145068896.1">
    <property type="nucleotide sequence ID" value="NZ_CP036287.1"/>
</dbReference>
<reference evidence="1 2" key="1">
    <citation type="submission" date="2019-02" db="EMBL/GenBank/DDBJ databases">
        <title>Deep-cultivation of Planctomycetes and their phenomic and genomic characterization uncovers novel biology.</title>
        <authorList>
            <person name="Wiegand S."/>
            <person name="Jogler M."/>
            <person name="Boedeker C."/>
            <person name="Pinto D."/>
            <person name="Vollmers J."/>
            <person name="Rivas-Marin E."/>
            <person name="Kohn T."/>
            <person name="Peeters S.H."/>
            <person name="Heuer A."/>
            <person name="Rast P."/>
            <person name="Oberbeckmann S."/>
            <person name="Bunk B."/>
            <person name="Jeske O."/>
            <person name="Meyerdierks A."/>
            <person name="Storesund J.E."/>
            <person name="Kallscheuer N."/>
            <person name="Luecker S."/>
            <person name="Lage O.M."/>
            <person name="Pohl T."/>
            <person name="Merkel B.J."/>
            <person name="Hornburger P."/>
            <person name="Mueller R.-W."/>
            <person name="Bruemmer F."/>
            <person name="Labrenz M."/>
            <person name="Spormann A.M."/>
            <person name="Op den Camp H."/>
            <person name="Overmann J."/>
            <person name="Amann R."/>
            <person name="Jetten M.S.M."/>
            <person name="Mascher T."/>
            <person name="Medema M.H."/>
            <person name="Devos D.P."/>
            <person name="Kaster A.-K."/>
            <person name="Ovreas L."/>
            <person name="Rohde M."/>
            <person name="Galperin M.Y."/>
            <person name="Jogler C."/>
        </authorList>
    </citation>
    <scope>NUCLEOTIDE SEQUENCE [LARGE SCALE GENOMIC DNA]</scope>
    <source>
        <strain evidence="1 2">Pla133</strain>
    </source>
</reference>
<dbReference type="Proteomes" id="UP000316921">
    <property type="component" value="Chromosome"/>
</dbReference>
<accession>A0A518BQF9</accession>
<dbReference type="EMBL" id="CP036287">
    <property type="protein sequence ID" value="QDU69208.1"/>
    <property type="molecule type" value="Genomic_DNA"/>
</dbReference>
<protein>
    <submittedName>
        <fullName evidence="1">Uncharacterized protein</fullName>
    </submittedName>
</protein>
<gene>
    <name evidence="1" type="ORF">Pla133_43250</name>
</gene>